<evidence type="ECO:0000313" key="10">
    <source>
        <dbReference type="Proteomes" id="UP001589776"/>
    </source>
</evidence>
<protein>
    <submittedName>
        <fullName evidence="9">GerAB/ArcD/ProY family transporter</fullName>
    </submittedName>
</protein>
<keyword evidence="7 8" id="KW-0472">Membrane</keyword>
<evidence type="ECO:0000256" key="3">
    <source>
        <dbReference type="ARBA" id="ARBA00022448"/>
    </source>
</evidence>
<feature type="transmembrane region" description="Helical" evidence="8">
    <location>
        <begin position="49"/>
        <end position="70"/>
    </location>
</feature>
<feature type="transmembrane region" description="Helical" evidence="8">
    <location>
        <begin position="339"/>
        <end position="361"/>
    </location>
</feature>
<comment type="caution">
    <text evidence="9">The sequence shown here is derived from an EMBL/GenBank/DDBJ whole genome shotgun (WGS) entry which is preliminary data.</text>
</comment>
<feature type="transmembrane region" description="Helical" evidence="8">
    <location>
        <begin position="20"/>
        <end position="37"/>
    </location>
</feature>
<reference evidence="9 10" key="1">
    <citation type="submission" date="2024-09" db="EMBL/GenBank/DDBJ databases">
        <authorList>
            <person name="Sun Q."/>
            <person name="Mori K."/>
        </authorList>
    </citation>
    <scope>NUCLEOTIDE SEQUENCE [LARGE SCALE GENOMIC DNA]</scope>
    <source>
        <strain evidence="9 10">CCM 7759</strain>
    </source>
</reference>
<organism evidence="9 10">
    <name type="scientific">Paenibacillus chartarius</name>
    <dbReference type="NCBI Taxonomy" id="747481"/>
    <lineage>
        <taxon>Bacteria</taxon>
        <taxon>Bacillati</taxon>
        <taxon>Bacillota</taxon>
        <taxon>Bacilli</taxon>
        <taxon>Bacillales</taxon>
        <taxon>Paenibacillaceae</taxon>
        <taxon>Paenibacillus</taxon>
    </lineage>
</organism>
<keyword evidence="10" id="KW-1185">Reference proteome</keyword>
<keyword evidence="4" id="KW-0309">Germination</keyword>
<dbReference type="PANTHER" id="PTHR34975:SF2">
    <property type="entry name" value="SPORE GERMINATION PROTEIN A2"/>
    <property type="match status" value="1"/>
</dbReference>
<feature type="transmembrane region" description="Helical" evidence="8">
    <location>
        <begin position="191"/>
        <end position="212"/>
    </location>
</feature>
<gene>
    <name evidence="9" type="ORF">ACFFK0_05920</name>
</gene>
<evidence type="ECO:0000256" key="4">
    <source>
        <dbReference type="ARBA" id="ARBA00022544"/>
    </source>
</evidence>
<feature type="transmembrane region" description="Helical" evidence="8">
    <location>
        <begin position="307"/>
        <end position="327"/>
    </location>
</feature>
<dbReference type="EMBL" id="JBHLWN010000025">
    <property type="protein sequence ID" value="MFC0211994.1"/>
    <property type="molecule type" value="Genomic_DNA"/>
</dbReference>
<evidence type="ECO:0000313" key="9">
    <source>
        <dbReference type="EMBL" id="MFC0211994.1"/>
    </source>
</evidence>
<keyword evidence="3" id="KW-0813">Transport</keyword>
<feature type="transmembrane region" description="Helical" evidence="8">
    <location>
        <begin position="224"/>
        <end position="247"/>
    </location>
</feature>
<dbReference type="InterPro" id="IPR004761">
    <property type="entry name" value="Spore_GerAB"/>
</dbReference>
<accession>A0ABV6DH71</accession>
<dbReference type="NCBIfam" id="TIGR00912">
    <property type="entry name" value="2A0309"/>
    <property type="match status" value="1"/>
</dbReference>
<dbReference type="Gene3D" id="1.20.1740.10">
    <property type="entry name" value="Amino acid/polyamine transporter I"/>
    <property type="match status" value="1"/>
</dbReference>
<dbReference type="RefSeq" id="WP_377469044.1">
    <property type="nucleotide sequence ID" value="NZ_JBHLWN010000025.1"/>
</dbReference>
<evidence type="ECO:0000256" key="2">
    <source>
        <dbReference type="ARBA" id="ARBA00007998"/>
    </source>
</evidence>
<keyword evidence="6 8" id="KW-1133">Transmembrane helix</keyword>
<dbReference type="Pfam" id="PF03845">
    <property type="entry name" value="Spore_permease"/>
    <property type="match status" value="1"/>
</dbReference>
<evidence type="ECO:0000256" key="8">
    <source>
        <dbReference type="SAM" id="Phobius"/>
    </source>
</evidence>
<feature type="transmembrane region" description="Helical" evidence="8">
    <location>
        <begin position="276"/>
        <end position="295"/>
    </location>
</feature>
<feature type="transmembrane region" description="Helical" evidence="8">
    <location>
        <begin position="90"/>
        <end position="115"/>
    </location>
</feature>
<evidence type="ECO:0000256" key="1">
    <source>
        <dbReference type="ARBA" id="ARBA00004141"/>
    </source>
</evidence>
<evidence type="ECO:0000256" key="6">
    <source>
        <dbReference type="ARBA" id="ARBA00022989"/>
    </source>
</evidence>
<keyword evidence="5 8" id="KW-0812">Transmembrane</keyword>
<name>A0ABV6DH71_9BACL</name>
<feature type="transmembrane region" description="Helical" evidence="8">
    <location>
        <begin position="150"/>
        <end position="170"/>
    </location>
</feature>
<comment type="similarity">
    <text evidence="2">Belongs to the amino acid-polyamine-organocation (APC) superfamily. Spore germination protein (SGP) (TC 2.A.3.9) family.</text>
</comment>
<dbReference type="Proteomes" id="UP001589776">
    <property type="component" value="Unassembled WGS sequence"/>
</dbReference>
<evidence type="ECO:0000256" key="7">
    <source>
        <dbReference type="ARBA" id="ARBA00023136"/>
    </source>
</evidence>
<comment type="subcellular location">
    <subcellularLocation>
        <location evidence="1">Membrane</location>
        <topology evidence="1">Multi-pass membrane protein</topology>
    </subcellularLocation>
</comment>
<sequence>MTGPNTMSVPDRKFQFSASLMFFVIFENQVGVGIPGFQRIIFQEAGHDAWLCVLLAGLWAHATVWCMNKVLSRYSRSSLYDIHHDVYGRWAGGMLNIVYIGFNAFAVLVIVRNYVEMVQTWLFPDMPTWLLSVIMAAMTIYGVLGGVRVIVGVAVLSFIFTIWLILFIWFPLRYADWTKLLPLLEANPVQLWKGTVQMSFTIAGFEIFYMLYPYISKPKEAYRYVHFGIIGTTALYLIVMVVSLVYFSSGQLLRTIWATFTLFKIVLMPFLERFEYVAVSLWLLIVLPNLMLYSWAASKGLKKVFGWNQRSVLYAMFAAVVAAAMLFKTRFQIDKLNDTFGQICMWIVFVYPWVLLLAVWIRSKRKDGGGRAYGNMETTGIAAAFAAPDNGPDRLSPE</sequence>
<evidence type="ECO:0000256" key="5">
    <source>
        <dbReference type="ARBA" id="ARBA00022692"/>
    </source>
</evidence>
<feature type="transmembrane region" description="Helical" evidence="8">
    <location>
        <begin position="127"/>
        <end position="144"/>
    </location>
</feature>
<dbReference type="PANTHER" id="PTHR34975">
    <property type="entry name" value="SPORE GERMINATION PROTEIN A2"/>
    <property type="match status" value="1"/>
</dbReference>
<proteinExistence type="inferred from homology"/>